<sequence>MKSTRVELGPKALLLCCDDKAKVLVGDPGVPVSTGEQEKNTISPVDETLVACQHDMTKSSVCPSAYLECDTPTDIVGSLVRGQVHMIVNDSVTQI</sequence>
<dbReference type="AlphaFoldDB" id="A0A9D4FSB4"/>
<dbReference type="Proteomes" id="UP000828390">
    <property type="component" value="Unassembled WGS sequence"/>
</dbReference>
<evidence type="ECO:0000313" key="1">
    <source>
        <dbReference type="EMBL" id="KAH3802076.1"/>
    </source>
</evidence>
<keyword evidence="2" id="KW-1185">Reference proteome</keyword>
<organism evidence="1 2">
    <name type="scientific">Dreissena polymorpha</name>
    <name type="common">Zebra mussel</name>
    <name type="synonym">Mytilus polymorpha</name>
    <dbReference type="NCBI Taxonomy" id="45954"/>
    <lineage>
        <taxon>Eukaryota</taxon>
        <taxon>Metazoa</taxon>
        <taxon>Spiralia</taxon>
        <taxon>Lophotrochozoa</taxon>
        <taxon>Mollusca</taxon>
        <taxon>Bivalvia</taxon>
        <taxon>Autobranchia</taxon>
        <taxon>Heteroconchia</taxon>
        <taxon>Euheterodonta</taxon>
        <taxon>Imparidentia</taxon>
        <taxon>Neoheterodontei</taxon>
        <taxon>Myida</taxon>
        <taxon>Dreissenoidea</taxon>
        <taxon>Dreissenidae</taxon>
        <taxon>Dreissena</taxon>
    </lineage>
</organism>
<proteinExistence type="predicted"/>
<protein>
    <submittedName>
        <fullName evidence="1">Uncharacterized protein</fullName>
    </submittedName>
</protein>
<dbReference type="EMBL" id="JAIWYP010000007">
    <property type="protein sequence ID" value="KAH3802076.1"/>
    <property type="molecule type" value="Genomic_DNA"/>
</dbReference>
<evidence type="ECO:0000313" key="2">
    <source>
        <dbReference type="Proteomes" id="UP000828390"/>
    </source>
</evidence>
<reference evidence="1" key="2">
    <citation type="submission" date="2020-11" db="EMBL/GenBank/DDBJ databases">
        <authorList>
            <person name="McCartney M.A."/>
            <person name="Auch B."/>
            <person name="Kono T."/>
            <person name="Mallez S."/>
            <person name="Becker A."/>
            <person name="Gohl D.M."/>
            <person name="Silverstein K.A.T."/>
            <person name="Koren S."/>
            <person name="Bechman K.B."/>
            <person name="Herman A."/>
            <person name="Abrahante J.E."/>
            <person name="Garbe J."/>
        </authorList>
    </citation>
    <scope>NUCLEOTIDE SEQUENCE</scope>
    <source>
        <strain evidence="1">Duluth1</strain>
        <tissue evidence="1">Whole animal</tissue>
    </source>
</reference>
<comment type="caution">
    <text evidence="1">The sequence shown here is derived from an EMBL/GenBank/DDBJ whole genome shotgun (WGS) entry which is preliminary data.</text>
</comment>
<gene>
    <name evidence="1" type="ORF">DPMN_155744</name>
</gene>
<accession>A0A9D4FSB4</accession>
<name>A0A9D4FSB4_DREPO</name>
<reference evidence="1" key="1">
    <citation type="journal article" date="2019" name="bioRxiv">
        <title>The Genome of the Zebra Mussel, Dreissena polymorpha: A Resource for Invasive Species Research.</title>
        <authorList>
            <person name="McCartney M.A."/>
            <person name="Auch B."/>
            <person name="Kono T."/>
            <person name="Mallez S."/>
            <person name="Zhang Y."/>
            <person name="Obille A."/>
            <person name="Becker A."/>
            <person name="Abrahante J.E."/>
            <person name="Garbe J."/>
            <person name="Badalamenti J.P."/>
            <person name="Herman A."/>
            <person name="Mangelson H."/>
            <person name="Liachko I."/>
            <person name="Sullivan S."/>
            <person name="Sone E.D."/>
            <person name="Koren S."/>
            <person name="Silverstein K.A.T."/>
            <person name="Beckman K.B."/>
            <person name="Gohl D.M."/>
        </authorList>
    </citation>
    <scope>NUCLEOTIDE SEQUENCE</scope>
    <source>
        <strain evidence="1">Duluth1</strain>
        <tissue evidence="1">Whole animal</tissue>
    </source>
</reference>